<protein>
    <submittedName>
        <fullName evidence="7">Heparinase</fullName>
    </submittedName>
</protein>
<evidence type="ECO:0000256" key="4">
    <source>
        <dbReference type="ARBA" id="ARBA00023239"/>
    </source>
</evidence>
<evidence type="ECO:0000259" key="5">
    <source>
        <dbReference type="Pfam" id="PF07940"/>
    </source>
</evidence>
<dbReference type="Pfam" id="PF07940">
    <property type="entry name" value="Hepar_II_III_C"/>
    <property type="match status" value="1"/>
</dbReference>
<dbReference type="InterPro" id="IPR012480">
    <property type="entry name" value="Hepar_II_III_C"/>
</dbReference>
<dbReference type="GO" id="GO:0042597">
    <property type="term" value="C:periplasmic space"/>
    <property type="evidence" value="ECO:0007669"/>
    <property type="project" value="UniProtKB-SubCell"/>
</dbReference>
<evidence type="ECO:0000313" key="8">
    <source>
        <dbReference type="Proteomes" id="UP000583266"/>
    </source>
</evidence>
<sequence length="631" mass="73366">MSSLNTVFNGLKVVRNMGLRYVAFRSAHELNRRTGRLKRRFPKAPAFQRYLSLEEWKQQSVAFFFKSREDVKVPRQPAPEIAQRFERIRKNELTFFNGVTLPLGPDFSWLRNPDTGYVYSGTAHWTEINDYSATAGDIKFVWERARFAWVYDVVRYDHHFGEDNARLVFEAILSWIEANPVNCGPHYKCSQEISLRVLNWTFALYFYRNSPALTSELFDQIQYAVYWQLHHVYHNINFSRIAVRNNHAITETLALYLGGLLFPSLPDAAEWKARGRKWFEQEIAYQIYNDGTFLQFSMNYHRVVIQLFTWALQLSALNGEAFAPVVKEKALKSLGFLRVCMNDGNGWLPNYGANDGALFFGLNNHHYRDYRPQLQALAMLLQVDASFPDIYEDTWWYGISPSGFKSKIPEDNKALYAFPEGGYFICREKDTLTMLRCGSHKDRPSQADNLHLDIWHHNDNLLMDAGSYKYNTDEETLRYFMGTASHNTVMLGNYDQMLKGPRFIWYNWSQCSRARLYETVDEYIWEGAVHVFQHVGADIVHVRQVRKSKQQPVWVVKDHILHKPSYLDMRQLWHMPAAGKLTLKAEDSNGAILQPHFQSGMYSSLYGVKEENATVVFGSDADTIITEIIID</sequence>
<dbReference type="Gene3D" id="2.70.98.70">
    <property type="match status" value="1"/>
</dbReference>
<reference evidence="7 8" key="1">
    <citation type="submission" date="2020-04" db="EMBL/GenBank/DDBJ databases">
        <title>Chitinophaga sp. G-6-1-13 sp. nov., isolated from soil.</title>
        <authorList>
            <person name="Dahal R.H."/>
            <person name="Chaudhary D.K."/>
        </authorList>
    </citation>
    <scope>NUCLEOTIDE SEQUENCE [LARGE SCALE GENOMIC DNA]</scope>
    <source>
        <strain evidence="7 8">G-6-1-13</strain>
    </source>
</reference>
<dbReference type="SUPFAM" id="SSF48230">
    <property type="entry name" value="Chondroitin AC/alginate lyase"/>
    <property type="match status" value="1"/>
</dbReference>
<name>A0A848GUU7_9BACT</name>
<dbReference type="EMBL" id="JABBGC010000003">
    <property type="protein sequence ID" value="NML40493.1"/>
    <property type="molecule type" value="Genomic_DNA"/>
</dbReference>
<evidence type="ECO:0000259" key="6">
    <source>
        <dbReference type="Pfam" id="PF16889"/>
    </source>
</evidence>
<feature type="domain" description="Heparinase II/III-like C-terminal" evidence="5">
    <location>
        <begin position="412"/>
        <end position="591"/>
    </location>
</feature>
<dbReference type="PANTHER" id="PTHR39210:SF1">
    <property type="entry name" value="HEPARIN-SULFATE LYASE"/>
    <property type="match status" value="1"/>
</dbReference>
<evidence type="ECO:0000313" key="7">
    <source>
        <dbReference type="EMBL" id="NML40493.1"/>
    </source>
</evidence>
<keyword evidence="8" id="KW-1185">Reference proteome</keyword>
<keyword evidence="3" id="KW-0574">Periplasm</keyword>
<dbReference type="Pfam" id="PF16889">
    <property type="entry name" value="Hepar_II_III_N"/>
    <property type="match status" value="1"/>
</dbReference>
<organism evidence="7 8">
    <name type="scientific">Chitinophaga fulva</name>
    <dbReference type="NCBI Taxonomy" id="2728842"/>
    <lineage>
        <taxon>Bacteria</taxon>
        <taxon>Pseudomonadati</taxon>
        <taxon>Bacteroidota</taxon>
        <taxon>Chitinophagia</taxon>
        <taxon>Chitinophagales</taxon>
        <taxon>Chitinophagaceae</taxon>
        <taxon>Chitinophaga</taxon>
    </lineage>
</organism>
<comment type="subcellular location">
    <subcellularLocation>
        <location evidence="1">Periplasm</location>
    </subcellularLocation>
</comment>
<dbReference type="PANTHER" id="PTHR39210">
    <property type="entry name" value="HEPARIN-SULFATE LYASE"/>
    <property type="match status" value="1"/>
</dbReference>
<keyword evidence="4" id="KW-0456">Lyase</keyword>
<evidence type="ECO:0000256" key="3">
    <source>
        <dbReference type="ARBA" id="ARBA00022764"/>
    </source>
</evidence>
<dbReference type="RefSeq" id="WP_169227591.1">
    <property type="nucleotide sequence ID" value="NZ_JABBGC010000003.1"/>
</dbReference>
<feature type="domain" description="Heparin-sulfate lyase N-terminal" evidence="6">
    <location>
        <begin position="131"/>
        <end position="320"/>
    </location>
</feature>
<dbReference type="InterPro" id="IPR031680">
    <property type="entry name" value="Hepar_II_III_N"/>
</dbReference>
<accession>A0A848GUU7</accession>
<comment type="caution">
    <text evidence="7">The sequence shown here is derived from an EMBL/GenBank/DDBJ whole genome shotgun (WGS) entry which is preliminary data.</text>
</comment>
<evidence type="ECO:0000256" key="1">
    <source>
        <dbReference type="ARBA" id="ARBA00004418"/>
    </source>
</evidence>
<keyword evidence="2" id="KW-0732">Signal</keyword>
<dbReference type="Gene3D" id="1.50.10.100">
    <property type="entry name" value="Chondroitin AC/alginate lyase"/>
    <property type="match status" value="1"/>
</dbReference>
<dbReference type="InterPro" id="IPR008929">
    <property type="entry name" value="Chondroitin_lyas"/>
</dbReference>
<evidence type="ECO:0000256" key="2">
    <source>
        <dbReference type="ARBA" id="ARBA00022729"/>
    </source>
</evidence>
<proteinExistence type="predicted"/>
<dbReference type="Proteomes" id="UP000583266">
    <property type="component" value="Unassembled WGS sequence"/>
</dbReference>
<dbReference type="GO" id="GO:0016829">
    <property type="term" value="F:lyase activity"/>
    <property type="evidence" value="ECO:0007669"/>
    <property type="project" value="UniProtKB-KW"/>
</dbReference>
<dbReference type="AlphaFoldDB" id="A0A848GUU7"/>
<gene>
    <name evidence="7" type="ORF">HHL17_25075</name>
</gene>